<comment type="caution">
    <text evidence="2">The sequence shown here is derived from an EMBL/GenBank/DDBJ whole genome shotgun (WGS) entry which is preliminary data.</text>
</comment>
<evidence type="ECO:0000313" key="1">
    <source>
        <dbReference type="EMBL" id="MBU3062554.1"/>
    </source>
</evidence>
<protein>
    <submittedName>
        <fullName evidence="2">Uncharacterized protein</fullName>
    </submittedName>
</protein>
<gene>
    <name evidence="1" type="ORF">KO481_13600</name>
    <name evidence="2" type="ORF">KO481_29310</name>
</gene>
<proteinExistence type="predicted"/>
<accession>A0ABS6B5M1</accession>
<organism evidence="2 3">
    <name type="scientific">Nocardia albiluteola</name>
    <dbReference type="NCBI Taxonomy" id="2842303"/>
    <lineage>
        <taxon>Bacteria</taxon>
        <taxon>Bacillati</taxon>
        <taxon>Actinomycetota</taxon>
        <taxon>Actinomycetes</taxon>
        <taxon>Mycobacteriales</taxon>
        <taxon>Nocardiaceae</taxon>
        <taxon>Nocardia</taxon>
    </lineage>
</organism>
<name>A0ABS6B5M1_9NOCA</name>
<dbReference type="EMBL" id="JAHKNI010000004">
    <property type="protein sequence ID" value="MBU3062554.1"/>
    <property type="molecule type" value="Genomic_DNA"/>
</dbReference>
<keyword evidence="3" id="KW-1185">Reference proteome</keyword>
<evidence type="ECO:0000313" key="3">
    <source>
        <dbReference type="Proteomes" id="UP000733379"/>
    </source>
</evidence>
<reference evidence="2 3" key="1">
    <citation type="submission" date="2021-06" db="EMBL/GenBank/DDBJ databases">
        <title>Actinomycetes sequencing.</title>
        <authorList>
            <person name="Shan Q."/>
        </authorList>
    </citation>
    <scope>NUCLEOTIDE SEQUENCE [LARGE SCALE GENOMIC DNA]</scope>
    <source>
        <strain evidence="2 3">NEAU-G5</strain>
    </source>
</reference>
<dbReference type="RefSeq" id="WP_215917474.1">
    <property type="nucleotide sequence ID" value="NZ_JAHKNI010000004.1"/>
</dbReference>
<dbReference type="EMBL" id="JAHKNI010000011">
    <property type="protein sequence ID" value="MBU3065612.1"/>
    <property type="molecule type" value="Genomic_DNA"/>
</dbReference>
<evidence type="ECO:0000313" key="2">
    <source>
        <dbReference type="EMBL" id="MBU3065612.1"/>
    </source>
</evidence>
<sequence length="112" mass="12394">MPLLNIGNELLHICNELEIKEHVSYAFTETVSEIGFDIVGNSVVITPSEASALPSCSHSELCLAVDDFVVEHIANLERIYPALDRSELILSMSTSANRLIHRYRPDPPTESS</sequence>
<dbReference type="Proteomes" id="UP000733379">
    <property type="component" value="Unassembled WGS sequence"/>
</dbReference>